<dbReference type="GeneID" id="114025930"/>
<dbReference type="GO" id="GO:0008285">
    <property type="term" value="P:negative regulation of cell population proliferation"/>
    <property type="evidence" value="ECO:0007669"/>
    <property type="project" value="InterPro"/>
</dbReference>
<evidence type="ECO:0000313" key="2">
    <source>
        <dbReference type="Ensembl" id="ENSVURP00010008698.1"/>
    </source>
</evidence>
<reference evidence="3" key="1">
    <citation type="submission" date="2018-12" db="EMBL/GenBank/DDBJ databases">
        <authorList>
            <person name="Yazar S."/>
        </authorList>
    </citation>
    <scope>NUCLEOTIDE SEQUENCE [LARGE SCALE GENOMIC DNA]</scope>
</reference>
<organism evidence="2 3">
    <name type="scientific">Vombatus ursinus</name>
    <name type="common">Common wombat</name>
    <dbReference type="NCBI Taxonomy" id="29139"/>
    <lineage>
        <taxon>Eukaryota</taxon>
        <taxon>Metazoa</taxon>
        <taxon>Chordata</taxon>
        <taxon>Craniata</taxon>
        <taxon>Vertebrata</taxon>
        <taxon>Euteleostomi</taxon>
        <taxon>Mammalia</taxon>
        <taxon>Metatheria</taxon>
        <taxon>Diprotodontia</taxon>
        <taxon>Vombatidae</taxon>
        <taxon>Vombatus</taxon>
    </lineage>
</organism>
<accession>A0A4X2K9Y0</accession>
<proteinExistence type="predicted"/>
<evidence type="ECO:0000256" key="1">
    <source>
        <dbReference type="SAM" id="MobiDB-lite"/>
    </source>
</evidence>
<dbReference type="GO" id="GO:0051726">
    <property type="term" value="P:regulation of cell cycle"/>
    <property type="evidence" value="ECO:0007669"/>
    <property type="project" value="InterPro"/>
</dbReference>
<feature type="compositionally biased region" description="Low complexity" evidence="1">
    <location>
        <begin position="67"/>
        <end position="77"/>
    </location>
</feature>
<reference evidence="2" key="2">
    <citation type="submission" date="2025-08" db="UniProtKB">
        <authorList>
            <consortium name="Ensembl"/>
        </authorList>
    </citation>
    <scope>IDENTIFICATION</scope>
</reference>
<dbReference type="GO" id="GO:0006915">
    <property type="term" value="P:apoptotic process"/>
    <property type="evidence" value="ECO:0007669"/>
    <property type="project" value="InterPro"/>
</dbReference>
<keyword evidence="3" id="KW-1185">Reference proteome</keyword>
<sequence length="127" mass="13846">MMRRVRVTIRVGRACRSHRIGTFVAKIVQALCRASVSSNQWIPFQVLLIVRRKRDRRRPGHDDGQCARGRAPAAARSRAQHPRPDNPHSTSPRRCPGGLPGHPDTASPGRGTAGRQGRPGSPPLGPS</sequence>
<dbReference type="RefSeq" id="XP_027695267.1">
    <property type="nucleotide sequence ID" value="XM_027839466.1"/>
</dbReference>
<protein>
    <submittedName>
        <fullName evidence="2">Uncharacterized protein</fullName>
    </submittedName>
</protein>
<dbReference type="InterPro" id="IPR010868">
    <property type="entry name" value="Tumor_suppres_ARF"/>
</dbReference>
<dbReference type="Proteomes" id="UP000314987">
    <property type="component" value="Unassembled WGS sequence"/>
</dbReference>
<gene>
    <name evidence="2" type="primary">LOC114025930</name>
</gene>
<feature type="region of interest" description="Disordered" evidence="1">
    <location>
        <begin position="52"/>
        <end position="127"/>
    </location>
</feature>
<dbReference type="AlphaFoldDB" id="A0A4X2K9Y0"/>
<dbReference type="GeneTree" id="ENSGT01020000234490"/>
<dbReference type="Ensembl" id="ENSVURT00010009875.1">
    <property type="protein sequence ID" value="ENSVURP00010008698.1"/>
    <property type="gene ID" value="ENSVURG00010006749.1"/>
</dbReference>
<reference evidence="2" key="3">
    <citation type="submission" date="2025-09" db="UniProtKB">
        <authorList>
            <consortium name="Ensembl"/>
        </authorList>
    </citation>
    <scope>IDENTIFICATION</scope>
</reference>
<evidence type="ECO:0000313" key="3">
    <source>
        <dbReference type="Proteomes" id="UP000314987"/>
    </source>
</evidence>
<dbReference type="Pfam" id="PF07392">
    <property type="entry name" value="P19Arf_N"/>
    <property type="match status" value="1"/>
</dbReference>
<name>A0A4X2K9Y0_VOMUR</name>